<dbReference type="InterPro" id="IPR011118">
    <property type="entry name" value="Tannase/feruloyl_esterase"/>
</dbReference>
<accession>A0A8H5BB80</accession>
<dbReference type="Pfam" id="PF07519">
    <property type="entry name" value="Tannase"/>
    <property type="match status" value="1"/>
</dbReference>
<dbReference type="GO" id="GO:0045493">
    <property type="term" value="P:xylan catabolic process"/>
    <property type="evidence" value="ECO:0007669"/>
    <property type="project" value="UniProtKB-KW"/>
</dbReference>
<comment type="similarity">
    <text evidence="1 10">Belongs to the tannase family.</text>
</comment>
<proteinExistence type="inferred from homology"/>
<name>A0A8H5BB80_9AGAR</name>
<dbReference type="OrthoDB" id="3039123at2759"/>
<comment type="caution">
    <text evidence="11">The sequence shown here is derived from an EMBL/GenBank/DDBJ whole genome shotgun (WGS) entry which is preliminary data.</text>
</comment>
<evidence type="ECO:0000256" key="2">
    <source>
        <dbReference type="ARBA" id="ARBA00022487"/>
    </source>
</evidence>
<evidence type="ECO:0000256" key="5">
    <source>
        <dbReference type="ARBA" id="ARBA00022729"/>
    </source>
</evidence>
<evidence type="ECO:0000256" key="4">
    <source>
        <dbReference type="ARBA" id="ARBA00022723"/>
    </source>
</evidence>
<evidence type="ECO:0000256" key="10">
    <source>
        <dbReference type="RuleBase" id="RU361238"/>
    </source>
</evidence>
<evidence type="ECO:0000256" key="9">
    <source>
        <dbReference type="ARBA" id="ARBA00034075"/>
    </source>
</evidence>
<protein>
    <recommendedName>
        <fullName evidence="10">Carboxylic ester hydrolase</fullName>
        <ecNumber evidence="10">3.1.1.-</ecNumber>
    </recommendedName>
</protein>
<evidence type="ECO:0000313" key="12">
    <source>
        <dbReference type="Proteomes" id="UP000559256"/>
    </source>
</evidence>
<dbReference type="GO" id="GO:0046872">
    <property type="term" value="F:metal ion binding"/>
    <property type="evidence" value="ECO:0007669"/>
    <property type="project" value="UniProtKB-KW"/>
</dbReference>
<dbReference type="SUPFAM" id="SSF53474">
    <property type="entry name" value="alpha/beta-Hydrolases"/>
    <property type="match status" value="1"/>
</dbReference>
<dbReference type="Proteomes" id="UP000559256">
    <property type="component" value="Unassembled WGS sequence"/>
</dbReference>
<dbReference type="EC" id="3.1.1.-" evidence="10"/>
<evidence type="ECO:0000256" key="3">
    <source>
        <dbReference type="ARBA" id="ARBA00022651"/>
    </source>
</evidence>
<keyword evidence="3" id="KW-0858">Xylan degradation</keyword>
<dbReference type="InterPro" id="IPR029058">
    <property type="entry name" value="AB_hydrolase_fold"/>
</dbReference>
<keyword evidence="3" id="KW-0624">Polysaccharide degradation</keyword>
<dbReference type="EMBL" id="JAACJM010000419">
    <property type="protein sequence ID" value="KAF5320034.1"/>
    <property type="molecule type" value="Genomic_DNA"/>
</dbReference>
<keyword evidence="5" id="KW-0732">Signal</keyword>
<evidence type="ECO:0000256" key="1">
    <source>
        <dbReference type="ARBA" id="ARBA00006249"/>
    </source>
</evidence>
<keyword evidence="7" id="KW-0106">Calcium</keyword>
<keyword evidence="2" id="KW-0719">Serine esterase</keyword>
<organism evidence="11 12">
    <name type="scientific">Tetrapyrgos nigripes</name>
    <dbReference type="NCBI Taxonomy" id="182062"/>
    <lineage>
        <taxon>Eukaryota</taxon>
        <taxon>Fungi</taxon>
        <taxon>Dikarya</taxon>
        <taxon>Basidiomycota</taxon>
        <taxon>Agaricomycotina</taxon>
        <taxon>Agaricomycetes</taxon>
        <taxon>Agaricomycetidae</taxon>
        <taxon>Agaricales</taxon>
        <taxon>Marasmiineae</taxon>
        <taxon>Marasmiaceae</taxon>
        <taxon>Tetrapyrgos</taxon>
    </lineage>
</organism>
<dbReference type="PANTHER" id="PTHR33938:SF15">
    <property type="entry name" value="FERULOYL ESTERASE B-RELATED"/>
    <property type="match status" value="1"/>
</dbReference>
<keyword evidence="4" id="KW-0479">Metal-binding</keyword>
<gene>
    <name evidence="11" type="ORF">D9758_018319</name>
</gene>
<keyword evidence="12" id="KW-1185">Reference proteome</keyword>
<keyword evidence="6 10" id="KW-0378">Hydrolase</keyword>
<evidence type="ECO:0000256" key="6">
    <source>
        <dbReference type="ARBA" id="ARBA00022801"/>
    </source>
</evidence>
<evidence type="ECO:0000256" key="8">
    <source>
        <dbReference type="ARBA" id="ARBA00023157"/>
    </source>
</evidence>
<dbReference type="PANTHER" id="PTHR33938">
    <property type="entry name" value="FERULOYL ESTERASE B-RELATED"/>
    <property type="match status" value="1"/>
</dbReference>
<dbReference type="GO" id="GO:0030600">
    <property type="term" value="F:feruloyl esterase activity"/>
    <property type="evidence" value="ECO:0007669"/>
    <property type="project" value="UniProtKB-EC"/>
</dbReference>
<sequence>MFSQPVALVAATLSFSSLVAGGLISAVNFRRADFDSTCSSIASRLSIPNATVFSSSLVTKGTNLTFPEQDPSCVNPTVSPASLVVPADVCRITLAVNTSERSGINMETWLPRNWTGRFLSTGNGGIGGCIQYADMAYTSALGFATVGTNNGHNGTSGRFFLNNSDVLEDFVFRAIHTGVVVGKDITKAFYGSAHTKSYYLGCSTGGRQGLKSVQDFPEDFDGVVVGGVGNQWANIVDNWSHIFNVTGSPDAVTFVPLEVWKNVIGPDVLKQCDTIDKVEDGVIEDPSLCNYDPSGLVCSDSGNNSSCITAEQAETVKRLFSPFFIGNEFIQSRLTPGAESSPEALGLLLTGDVATFSTEWFRFVVNKDPDLDVKTLGPADWLKNIELDPFKISTFSGDISAFRDRGGKLLAYHGQIDAMIPPNNSVIYYNHVSDTLGLSRSQMDDFYRILRISGMFHCSLGPGAWNVGQGLFGDTSPGSDYLDPEKNIVMATVRWVEEGTAPDTILGTKFVNDTNSLGVELSRRHCMYPFRNTYDGVGDSTKPESWSCQLVSDSSPEPVDVLQHMFSLE</sequence>
<dbReference type="AlphaFoldDB" id="A0A8H5BB80"/>
<reference evidence="11 12" key="1">
    <citation type="journal article" date="2020" name="ISME J.">
        <title>Uncovering the hidden diversity of litter-decomposition mechanisms in mushroom-forming fungi.</title>
        <authorList>
            <person name="Floudas D."/>
            <person name="Bentzer J."/>
            <person name="Ahren D."/>
            <person name="Johansson T."/>
            <person name="Persson P."/>
            <person name="Tunlid A."/>
        </authorList>
    </citation>
    <scope>NUCLEOTIDE SEQUENCE [LARGE SCALE GENOMIC DNA]</scope>
    <source>
        <strain evidence="11 12">CBS 291.85</strain>
    </source>
</reference>
<evidence type="ECO:0000313" key="11">
    <source>
        <dbReference type="EMBL" id="KAF5320034.1"/>
    </source>
</evidence>
<evidence type="ECO:0000256" key="7">
    <source>
        <dbReference type="ARBA" id="ARBA00022837"/>
    </source>
</evidence>
<keyword evidence="8" id="KW-1015">Disulfide bond</keyword>
<keyword evidence="3" id="KW-0119">Carbohydrate metabolism</keyword>
<comment type="catalytic activity">
    <reaction evidence="9">
        <text>feruloyl-polysaccharide + H2O = ferulate + polysaccharide.</text>
        <dbReference type="EC" id="3.1.1.73"/>
    </reaction>
</comment>